<dbReference type="RefSeq" id="WP_161557221.1">
    <property type="nucleotide sequence ID" value="NZ_CP030840.1"/>
</dbReference>
<evidence type="ECO:0000256" key="6">
    <source>
        <dbReference type="ARBA" id="ARBA00038076"/>
    </source>
</evidence>
<dbReference type="AlphaFoldDB" id="A0A2Z5FVQ0"/>
<dbReference type="InterPro" id="IPR025857">
    <property type="entry name" value="MacB_PCD"/>
</dbReference>
<dbReference type="Pfam" id="PF12704">
    <property type="entry name" value="MacB_PCD"/>
    <property type="match status" value="2"/>
</dbReference>
<dbReference type="InterPro" id="IPR047928">
    <property type="entry name" value="Perm_prefix_1"/>
</dbReference>
<feature type="transmembrane region" description="Helical" evidence="7">
    <location>
        <begin position="850"/>
        <end position="869"/>
    </location>
</feature>
<evidence type="ECO:0000313" key="11">
    <source>
        <dbReference type="Proteomes" id="UP000253606"/>
    </source>
</evidence>
<dbReference type="GO" id="GO:0022857">
    <property type="term" value="F:transmembrane transporter activity"/>
    <property type="evidence" value="ECO:0007669"/>
    <property type="project" value="TreeGrafter"/>
</dbReference>
<keyword evidence="11" id="KW-1185">Reference proteome</keyword>
<feature type="transmembrane region" description="Helical" evidence="7">
    <location>
        <begin position="527"/>
        <end position="551"/>
    </location>
</feature>
<evidence type="ECO:0000256" key="2">
    <source>
        <dbReference type="ARBA" id="ARBA00022475"/>
    </source>
</evidence>
<accession>A0A2Z5FVQ0</accession>
<dbReference type="PANTHER" id="PTHR30572:SF4">
    <property type="entry name" value="ABC TRANSPORTER PERMEASE YTRF"/>
    <property type="match status" value="1"/>
</dbReference>
<dbReference type="InterPro" id="IPR017800">
    <property type="entry name" value="ADOP"/>
</dbReference>
<feature type="domain" description="MacB-like periplasmic core" evidence="9">
    <location>
        <begin position="97"/>
        <end position="301"/>
    </location>
</feature>
<evidence type="ECO:0000259" key="9">
    <source>
        <dbReference type="Pfam" id="PF12704"/>
    </source>
</evidence>
<dbReference type="EMBL" id="CP030840">
    <property type="protein sequence ID" value="AXC10574.1"/>
    <property type="molecule type" value="Genomic_DNA"/>
</dbReference>
<protein>
    <submittedName>
        <fullName evidence="10">ABC transporter, permease protein</fullName>
    </submittedName>
</protein>
<keyword evidence="5 7" id="KW-0472">Membrane</keyword>
<comment type="subcellular location">
    <subcellularLocation>
        <location evidence="1">Cell membrane</location>
        <topology evidence="1">Multi-pass membrane protein</topology>
    </subcellularLocation>
</comment>
<keyword evidence="4 7" id="KW-1133">Transmembrane helix</keyword>
<dbReference type="InterPro" id="IPR050250">
    <property type="entry name" value="Macrolide_Exporter_MacB"/>
</dbReference>
<dbReference type="InterPro" id="IPR003838">
    <property type="entry name" value="ABC3_permease_C"/>
</dbReference>
<evidence type="ECO:0000256" key="1">
    <source>
        <dbReference type="ARBA" id="ARBA00004651"/>
    </source>
</evidence>
<feature type="transmembrane region" description="Helical" evidence="7">
    <location>
        <begin position="482"/>
        <end position="506"/>
    </location>
</feature>
<dbReference type="GO" id="GO:0005886">
    <property type="term" value="C:plasma membrane"/>
    <property type="evidence" value="ECO:0007669"/>
    <property type="project" value="UniProtKB-SubCell"/>
</dbReference>
<evidence type="ECO:0000256" key="4">
    <source>
        <dbReference type="ARBA" id="ARBA00022989"/>
    </source>
</evidence>
<dbReference type="NCBIfam" id="NF038403">
    <property type="entry name" value="perm_prefix_1"/>
    <property type="match status" value="1"/>
</dbReference>
<evidence type="ECO:0000259" key="8">
    <source>
        <dbReference type="Pfam" id="PF02687"/>
    </source>
</evidence>
<feature type="transmembrane region" description="Helical" evidence="7">
    <location>
        <begin position="795"/>
        <end position="814"/>
    </location>
</feature>
<sequence length="918" mass="98943">MAILRSFVNGIQALLHREARNEEIQEELQSYLEASAEEKIRRGMDRETAWRATRAEIGSVEAVRHKVWSATWESNAEALWQDLRYGARQLLKSPGFSIVAILSLALGTGANTAIFTLINDLLLKSLPVRDAWQLVSFGHANGGGTLGAVHPGAVDIFSYDFYKHLEEEGRRRPEFFQGICAFSSFPVMVSVRSSAAASSPATQAMTHLVSGTFFSVLGANPLLGRAITATDSDAPGRSAVAVISYRYWQQALAADPGVIGRSLNINGTLFRVIGVMPASFYGVDLNEQSPEMWLPLSMQAEAMLQPPMLDSSGLYWLHLMGRRNPKVSLSQSQAWATAQYRQFEAEREGTQIAESRRKEIRESFVELLPGRGGISHLRAAYGAPLAVLMGIVAIVLLIACANLANFMLAKAAAREREYSTRLALGSSRSRLARQVLTETLLLAFVGGGLGLVLAYGGTFVLIKFIAGEVAHSALSPLPDLRVLGFTAGICLLTGLFFGIAPALRISRIQVAGALKSRYKGSTDGGRLLPNLLVTGQIVLSLVLLAVAGLFLRTLHNLHSEDLGFDRRNILLVKINAKFAGYKPDQLNTLYARILSRVDALPGVSSAALSGAAPMWHGNWGSPITILGRPAAPNEDVSTLLNRISPDYFETLGIPLLRGRTIRAADTAASPQAVVVNQTFADRYFPHSDAIGHSFTIADPSVKGVWQIVGVVGNATYNHAGEVPEAMAYLAVMQLTEDDQYAYWLQVRTSGDPAAIAGEVRAGLAEIDPNLPILDVETISEQLDHLIDEQRLVSQLSGFFSLLALSLCAIGLYGVMTYSVVRRTNEFGVRLALGASSGGVLWLVLRQSLGLLGMGIALGVPATLVASQAIQAGLYGLKPSDPLTLIGSILMIAIVSVTAAYFPARRATRVDPAVALRYE</sequence>
<dbReference type="PANTHER" id="PTHR30572">
    <property type="entry name" value="MEMBRANE COMPONENT OF TRANSPORTER-RELATED"/>
    <property type="match status" value="1"/>
</dbReference>
<feature type="domain" description="ABC3 transporter permease C-terminal" evidence="8">
    <location>
        <begin position="798"/>
        <end position="911"/>
    </location>
</feature>
<comment type="similarity">
    <text evidence="6">Belongs to the ABC-4 integral membrane protein family.</text>
</comment>
<keyword evidence="3 7" id="KW-0812">Transmembrane</keyword>
<feature type="transmembrane region" description="Helical" evidence="7">
    <location>
        <begin position="440"/>
        <end position="462"/>
    </location>
</feature>
<evidence type="ECO:0000256" key="5">
    <source>
        <dbReference type="ARBA" id="ARBA00023136"/>
    </source>
</evidence>
<evidence type="ECO:0000313" key="10">
    <source>
        <dbReference type="EMBL" id="AXC10574.1"/>
    </source>
</evidence>
<feature type="transmembrane region" description="Helical" evidence="7">
    <location>
        <begin position="385"/>
        <end position="408"/>
    </location>
</feature>
<feature type="domain" description="ABC3 transporter permease C-terminal" evidence="8">
    <location>
        <begin position="391"/>
        <end position="509"/>
    </location>
</feature>
<proteinExistence type="inferred from homology"/>
<gene>
    <name evidence="10" type="ORF">ACPOL_1226</name>
</gene>
<evidence type="ECO:0000256" key="7">
    <source>
        <dbReference type="SAM" id="Phobius"/>
    </source>
</evidence>
<feature type="domain" description="MacB-like periplasmic core" evidence="9">
    <location>
        <begin position="537"/>
        <end position="760"/>
    </location>
</feature>
<keyword evidence="2" id="KW-1003">Cell membrane</keyword>
<name>A0A2Z5FVQ0_9BACT</name>
<dbReference type="Proteomes" id="UP000253606">
    <property type="component" value="Chromosome"/>
</dbReference>
<feature type="transmembrane region" description="Helical" evidence="7">
    <location>
        <begin position="881"/>
        <end position="901"/>
    </location>
</feature>
<organism evidence="10 11">
    <name type="scientific">Acidisarcina polymorpha</name>
    <dbReference type="NCBI Taxonomy" id="2211140"/>
    <lineage>
        <taxon>Bacteria</taxon>
        <taxon>Pseudomonadati</taxon>
        <taxon>Acidobacteriota</taxon>
        <taxon>Terriglobia</taxon>
        <taxon>Terriglobales</taxon>
        <taxon>Acidobacteriaceae</taxon>
        <taxon>Acidisarcina</taxon>
    </lineage>
</organism>
<dbReference type="Pfam" id="PF02687">
    <property type="entry name" value="FtsX"/>
    <property type="match status" value="2"/>
</dbReference>
<reference evidence="10 11" key="1">
    <citation type="journal article" date="2018" name="Front. Microbiol.">
        <title>Hydrolytic Capabilities as a Key to Environmental Success: Chitinolytic and Cellulolytic Acidobacteria From Acidic Sub-arctic Soils and Boreal Peatlands.</title>
        <authorList>
            <person name="Belova S.E."/>
            <person name="Ravin N.V."/>
            <person name="Pankratov T.A."/>
            <person name="Rakitin A.L."/>
            <person name="Ivanova A.A."/>
            <person name="Beletsky A.V."/>
            <person name="Mardanov A.V."/>
            <person name="Sinninghe Damste J.S."/>
            <person name="Dedysh S.N."/>
        </authorList>
    </citation>
    <scope>NUCLEOTIDE SEQUENCE [LARGE SCALE GENOMIC DNA]</scope>
    <source>
        <strain evidence="10 11">SBC82</strain>
    </source>
</reference>
<evidence type="ECO:0000256" key="3">
    <source>
        <dbReference type="ARBA" id="ARBA00022692"/>
    </source>
</evidence>
<dbReference type="KEGG" id="abas:ACPOL_1226"/>
<dbReference type="NCBIfam" id="TIGR03434">
    <property type="entry name" value="ADOP"/>
    <property type="match status" value="1"/>
</dbReference>